<gene>
    <name evidence="2" type="ORF">CPJCM30710_25210</name>
</gene>
<name>A0A919S099_9CLOT</name>
<evidence type="ECO:0000256" key="1">
    <source>
        <dbReference type="SAM" id="SignalP"/>
    </source>
</evidence>
<protein>
    <submittedName>
        <fullName evidence="2">Uncharacterized protein</fullName>
    </submittedName>
</protein>
<dbReference type="Proteomes" id="UP000679179">
    <property type="component" value="Unassembled WGS sequence"/>
</dbReference>
<feature type="chain" id="PRO_5039357012" evidence="1">
    <location>
        <begin position="25"/>
        <end position="218"/>
    </location>
</feature>
<organism evidence="2 3">
    <name type="scientific">Clostridium polyendosporum</name>
    <dbReference type="NCBI Taxonomy" id="69208"/>
    <lineage>
        <taxon>Bacteria</taxon>
        <taxon>Bacillati</taxon>
        <taxon>Bacillota</taxon>
        <taxon>Clostridia</taxon>
        <taxon>Eubacteriales</taxon>
        <taxon>Clostridiaceae</taxon>
        <taxon>Clostridium</taxon>
    </lineage>
</organism>
<sequence length="218" mass="23775">MNKLKKILGSVLCALMLVSIGFYNNTVKANAQDISQNVHTIEKTKDGTEAIKIIEQRFLTQNSDGTTTINMKANKYIDSKLLKQIKDGSEAVNKKIKDGDLIYDKSTKELHEKQHATPCTTVSGYYIWHWYGFDFVMNAYNAGIFSAKLSQYASVLAGGAAVAGLFSGGGGAFVLGCSSATIYYWSSVAAEGAANGRGAITYYFGSPSWAQLYKVWAR</sequence>
<feature type="signal peptide" evidence="1">
    <location>
        <begin position="1"/>
        <end position="24"/>
    </location>
</feature>
<accession>A0A919S099</accession>
<keyword evidence="1" id="KW-0732">Signal</keyword>
<keyword evidence="3" id="KW-1185">Reference proteome</keyword>
<dbReference type="RefSeq" id="WP_212904541.1">
    <property type="nucleotide sequence ID" value="NZ_BOPZ01000023.1"/>
</dbReference>
<evidence type="ECO:0000313" key="3">
    <source>
        <dbReference type="Proteomes" id="UP000679179"/>
    </source>
</evidence>
<proteinExistence type="predicted"/>
<dbReference type="AlphaFoldDB" id="A0A919S099"/>
<dbReference type="EMBL" id="BOPZ01000023">
    <property type="protein sequence ID" value="GIM29855.1"/>
    <property type="molecule type" value="Genomic_DNA"/>
</dbReference>
<comment type="caution">
    <text evidence="2">The sequence shown here is derived from an EMBL/GenBank/DDBJ whole genome shotgun (WGS) entry which is preliminary data.</text>
</comment>
<evidence type="ECO:0000313" key="2">
    <source>
        <dbReference type="EMBL" id="GIM29855.1"/>
    </source>
</evidence>
<reference evidence="2" key="1">
    <citation type="submission" date="2021-03" db="EMBL/GenBank/DDBJ databases">
        <title>Taxonomic study of Clostridium polyendosporum from meadow-gley soil under rice.</title>
        <authorList>
            <person name="Kobayashi H."/>
            <person name="Tanizawa Y."/>
            <person name="Yagura M."/>
        </authorList>
    </citation>
    <scope>NUCLEOTIDE SEQUENCE</scope>
    <source>
        <strain evidence="2">JCM 30710</strain>
    </source>
</reference>